<evidence type="ECO:0000256" key="4">
    <source>
        <dbReference type="ARBA" id="ARBA00023136"/>
    </source>
</evidence>
<organism evidence="8 9">
    <name type="scientific">Dysgonomonas alginatilytica</name>
    <dbReference type="NCBI Taxonomy" id="1605892"/>
    <lineage>
        <taxon>Bacteria</taxon>
        <taxon>Pseudomonadati</taxon>
        <taxon>Bacteroidota</taxon>
        <taxon>Bacteroidia</taxon>
        <taxon>Bacteroidales</taxon>
        <taxon>Dysgonomonadaceae</taxon>
        <taxon>Dysgonomonas</taxon>
    </lineage>
</organism>
<dbReference type="Pfam" id="PF07980">
    <property type="entry name" value="SusD_RagB"/>
    <property type="match status" value="1"/>
</dbReference>
<dbReference type="GO" id="GO:0009279">
    <property type="term" value="C:cell outer membrane"/>
    <property type="evidence" value="ECO:0007669"/>
    <property type="project" value="UniProtKB-SubCell"/>
</dbReference>
<dbReference type="SUPFAM" id="SSF48452">
    <property type="entry name" value="TPR-like"/>
    <property type="match status" value="1"/>
</dbReference>
<name>A0A2V3PQ27_9BACT</name>
<keyword evidence="9" id="KW-1185">Reference proteome</keyword>
<protein>
    <submittedName>
        <fullName evidence="8">Putative outer membrane starch-binding protein</fullName>
    </submittedName>
</protein>
<dbReference type="Gene3D" id="1.25.40.390">
    <property type="match status" value="1"/>
</dbReference>
<comment type="subcellular location">
    <subcellularLocation>
        <location evidence="1">Cell outer membrane</location>
    </subcellularLocation>
</comment>
<comment type="caution">
    <text evidence="8">The sequence shown here is derived from an EMBL/GenBank/DDBJ whole genome shotgun (WGS) entry which is preliminary data.</text>
</comment>
<accession>A0A2V3PQ27</accession>
<dbReference type="InterPro" id="IPR012944">
    <property type="entry name" value="SusD_RagB_dom"/>
</dbReference>
<comment type="similarity">
    <text evidence="2">Belongs to the SusD family.</text>
</comment>
<evidence type="ECO:0000256" key="5">
    <source>
        <dbReference type="ARBA" id="ARBA00023237"/>
    </source>
</evidence>
<evidence type="ECO:0000256" key="1">
    <source>
        <dbReference type="ARBA" id="ARBA00004442"/>
    </source>
</evidence>
<dbReference type="OrthoDB" id="9792139at2"/>
<dbReference type="Pfam" id="PF14322">
    <property type="entry name" value="SusD-like_3"/>
    <property type="match status" value="1"/>
</dbReference>
<evidence type="ECO:0000259" key="6">
    <source>
        <dbReference type="Pfam" id="PF07980"/>
    </source>
</evidence>
<dbReference type="Proteomes" id="UP000247973">
    <property type="component" value="Unassembled WGS sequence"/>
</dbReference>
<dbReference type="InterPro" id="IPR033985">
    <property type="entry name" value="SusD-like_N"/>
</dbReference>
<reference evidence="8 9" key="1">
    <citation type="submission" date="2018-03" db="EMBL/GenBank/DDBJ databases">
        <title>Genomic Encyclopedia of Archaeal and Bacterial Type Strains, Phase II (KMG-II): from individual species to whole genera.</title>
        <authorList>
            <person name="Goeker M."/>
        </authorList>
    </citation>
    <scope>NUCLEOTIDE SEQUENCE [LARGE SCALE GENOMIC DNA]</scope>
    <source>
        <strain evidence="8 9">DSM 100214</strain>
    </source>
</reference>
<dbReference type="RefSeq" id="WP_110310027.1">
    <property type="nucleotide sequence ID" value="NZ_QICL01000006.1"/>
</dbReference>
<evidence type="ECO:0000313" key="9">
    <source>
        <dbReference type="Proteomes" id="UP000247973"/>
    </source>
</evidence>
<sequence length="607" mass="67806">MKRIRLYIAVIIIVTAWVFPGCQPNMDYTNPMAESDANFYNTKKNLIGAVNGAYNIMQRGGGWTRCMPFMLNARSDEYTYTSGAVAGETASANISQFVVQGDNEFMSLSYQDMFVLQYAANLAIERLKINQDGAFDLNNAEDKALYDRLMGESIFLRGLSRFYLVYFWGDAIPDRNYTTTGGADFKLGPSSPGVIYQNMISDFKEAANLLPVRSIVYTDPENLGRATKGSAFAYLAKAYMARPILDATAKAGDAEWALAKEALKKIIDSNEYELINNYRDNGSEANENNKESIFEVQFSRSTDTDGFNPVANGDIGTWTISGQNTWRQIELTAPNSSESGRWWNGQPSLALYNEFEQDANGKIIDPRAYQGLWIPDGAKYKGKSGAWIGHNILFSGGTFDEWKGKWFGVRKYGEDEYVNDAGKSGINDRLIRYADVLLMYAECSIETGDEATALTYINKVRERANKKMLNATEADQGMFYATGTGNLPTAEQLISKAPTLGRVVSANGQVVCEGIKINTVRRLLKHEYSAELYWEGWCFFNLMRWYNNPNDPDASSILDNLKNKNALQVEQTGLTGTIPFTYQRHLRMPIPSSELSTNSNMKGNSAN</sequence>
<dbReference type="AlphaFoldDB" id="A0A2V3PQ27"/>
<feature type="domain" description="RagB/SusD" evidence="6">
    <location>
        <begin position="290"/>
        <end position="604"/>
    </location>
</feature>
<keyword evidence="4" id="KW-0472">Membrane</keyword>
<dbReference type="InterPro" id="IPR011990">
    <property type="entry name" value="TPR-like_helical_dom_sf"/>
</dbReference>
<keyword evidence="3" id="KW-0732">Signal</keyword>
<evidence type="ECO:0000256" key="3">
    <source>
        <dbReference type="ARBA" id="ARBA00022729"/>
    </source>
</evidence>
<evidence type="ECO:0000259" key="7">
    <source>
        <dbReference type="Pfam" id="PF14322"/>
    </source>
</evidence>
<gene>
    <name evidence="8" type="ORF">CLV62_1062</name>
</gene>
<keyword evidence="5" id="KW-0998">Cell outer membrane</keyword>
<evidence type="ECO:0000313" key="8">
    <source>
        <dbReference type="EMBL" id="PXV65829.1"/>
    </source>
</evidence>
<dbReference type="EMBL" id="QICL01000006">
    <property type="protein sequence ID" value="PXV65829.1"/>
    <property type="molecule type" value="Genomic_DNA"/>
</dbReference>
<proteinExistence type="inferred from homology"/>
<feature type="domain" description="SusD-like N-terminal" evidence="7">
    <location>
        <begin position="98"/>
        <end position="240"/>
    </location>
</feature>
<evidence type="ECO:0000256" key="2">
    <source>
        <dbReference type="ARBA" id="ARBA00006275"/>
    </source>
</evidence>